<keyword evidence="1" id="KW-0732">Signal</keyword>
<gene>
    <name evidence="3" type="ORF">GCM10009745_58540</name>
</gene>
<dbReference type="PANTHER" id="PTHR46825">
    <property type="entry name" value="D-ALANYL-D-ALANINE-CARBOXYPEPTIDASE/ENDOPEPTIDASE AMPH"/>
    <property type="match status" value="1"/>
</dbReference>
<reference evidence="4" key="1">
    <citation type="journal article" date="2019" name="Int. J. Syst. Evol. Microbiol.">
        <title>The Global Catalogue of Microorganisms (GCM) 10K type strain sequencing project: providing services to taxonomists for standard genome sequencing and annotation.</title>
        <authorList>
            <consortium name="The Broad Institute Genomics Platform"/>
            <consortium name="The Broad Institute Genome Sequencing Center for Infectious Disease"/>
            <person name="Wu L."/>
            <person name="Ma J."/>
        </authorList>
    </citation>
    <scope>NUCLEOTIDE SEQUENCE [LARGE SCALE GENOMIC DNA]</scope>
    <source>
        <strain evidence="4">JCM 14307</strain>
    </source>
</reference>
<dbReference type="PANTHER" id="PTHR46825:SF7">
    <property type="entry name" value="D-ALANYL-D-ALANINE CARBOXYPEPTIDASE"/>
    <property type="match status" value="1"/>
</dbReference>
<keyword evidence="4" id="KW-1185">Reference proteome</keyword>
<sequence length="371" mass="40161">MFTSRRRRFGLLAASAVAVTALVGTTAVSEAAPRSEVQHSLDALVKGPSFPGAIETVRDRAGKVRTYTAGPVPRASRVRIGSNTKTFTSVVVLQLVGEGKVGLDLPVEKYLPGLVRGDGIDGRNITVRQLLQHTSGIPDYDEIFGTDYLPFQHTYWEPRQMVDEGLRKKALFPPGTSWEYSNTNYILAGLIIQKVTGRPVGEEITRRVIEPLDLRDTYWPAVGDQRILGPHPKAYYKTTPDGQATDVTELDPSMGWAAGAMIATPGDLNRFFSAVISGKLLKPAQLREMLRTVHAPDMDVNGDGEYGLGIAKLPLSCGGFAWTHGGDIPGFETRNAVTPDGREAALAVTAMPTTLDDARRVSKTLDTALCS</sequence>
<accession>A0ABP4UF90</accession>
<evidence type="ECO:0000313" key="3">
    <source>
        <dbReference type="EMBL" id="GAA1703391.1"/>
    </source>
</evidence>
<dbReference type="EMBL" id="BAAANF010000019">
    <property type="protein sequence ID" value="GAA1703391.1"/>
    <property type="molecule type" value="Genomic_DNA"/>
</dbReference>
<proteinExistence type="predicted"/>
<dbReference type="GO" id="GO:0016787">
    <property type="term" value="F:hydrolase activity"/>
    <property type="evidence" value="ECO:0007669"/>
    <property type="project" value="UniProtKB-KW"/>
</dbReference>
<protein>
    <submittedName>
        <fullName evidence="3">Serine hydrolase domain-containing protein</fullName>
    </submittedName>
</protein>
<feature type="domain" description="Beta-lactamase-related" evidence="2">
    <location>
        <begin position="42"/>
        <end position="353"/>
    </location>
</feature>
<dbReference type="RefSeq" id="WP_344158847.1">
    <property type="nucleotide sequence ID" value="NZ_BAAANF010000019.1"/>
</dbReference>
<name>A0ABP4UF90_9ACTN</name>
<evidence type="ECO:0000256" key="1">
    <source>
        <dbReference type="SAM" id="SignalP"/>
    </source>
</evidence>
<comment type="caution">
    <text evidence="3">The sequence shown here is derived from an EMBL/GenBank/DDBJ whole genome shotgun (WGS) entry which is preliminary data.</text>
</comment>
<dbReference type="InterPro" id="IPR050491">
    <property type="entry name" value="AmpC-like"/>
</dbReference>
<dbReference type="Proteomes" id="UP001500280">
    <property type="component" value="Unassembled WGS sequence"/>
</dbReference>
<dbReference type="SUPFAM" id="SSF56601">
    <property type="entry name" value="beta-lactamase/transpeptidase-like"/>
    <property type="match status" value="1"/>
</dbReference>
<keyword evidence="3" id="KW-0378">Hydrolase</keyword>
<dbReference type="InterPro" id="IPR012338">
    <property type="entry name" value="Beta-lactam/transpept-like"/>
</dbReference>
<evidence type="ECO:0000259" key="2">
    <source>
        <dbReference type="Pfam" id="PF00144"/>
    </source>
</evidence>
<organism evidence="3 4">
    <name type="scientific">Kribbella yunnanensis</name>
    <dbReference type="NCBI Taxonomy" id="190194"/>
    <lineage>
        <taxon>Bacteria</taxon>
        <taxon>Bacillati</taxon>
        <taxon>Actinomycetota</taxon>
        <taxon>Actinomycetes</taxon>
        <taxon>Propionibacteriales</taxon>
        <taxon>Kribbellaceae</taxon>
        <taxon>Kribbella</taxon>
    </lineage>
</organism>
<feature type="chain" id="PRO_5045902446" evidence="1">
    <location>
        <begin position="32"/>
        <end position="371"/>
    </location>
</feature>
<feature type="signal peptide" evidence="1">
    <location>
        <begin position="1"/>
        <end position="31"/>
    </location>
</feature>
<evidence type="ECO:0000313" key="4">
    <source>
        <dbReference type="Proteomes" id="UP001500280"/>
    </source>
</evidence>
<dbReference type="Gene3D" id="3.40.710.10">
    <property type="entry name" value="DD-peptidase/beta-lactamase superfamily"/>
    <property type="match status" value="1"/>
</dbReference>
<dbReference type="Pfam" id="PF00144">
    <property type="entry name" value="Beta-lactamase"/>
    <property type="match status" value="1"/>
</dbReference>
<dbReference type="InterPro" id="IPR001466">
    <property type="entry name" value="Beta-lactam-related"/>
</dbReference>